<reference evidence="2" key="1">
    <citation type="journal article" date="2014" name="Int. J. Syst. Evol. Microbiol.">
        <title>Complete genome sequence of Corynebacterium casei LMG S-19264T (=DSM 44701T), isolated from a smear-ripened cheese.</title>
        <authorList>
            <consortium name="US DOE Joint Genome Institute (JGI-PGF)"/>
            <person name="Walter F."/>
            <person name="Albersmeier A."/>
            <person name="Kalinowski J."/>
            <person name="Ruckert C."/>
        </authorList>
    </citation>
    <scope>NUCLEOTIDE SEQUENCE</scope>
    <source>
        <strain evidence="2">CGMCC 1.15178</strain>
    </source>
</reference>
<keyword evidence="1" id="KW-0472">Membrane</keyword>
<dbReference type="EMBL" id="BMHP01000001">
    <property type="protein sequence ID" value="GGD54220.1"/>
    <property type="molecule type" value="Genomic_DNA"/>
</dbReference>
<evidence type="ECO:0008006" key="4">
    <source>
        <dbReference type="Google" id="ProtNLM"/>
    </source>
</evidence>
<proteinExistence type="predicted"/>
<dbReference type="AlphaFoldDB" id="A0A916YQA1"/>
<protein>
    <recommendedName>
        <fullName evidence="4">DUF948 domain-containing protein</fullName>
    </recommendedName>
</protein>
<keyword evidence="3" id="KW-1185">Reference proteome</keyword>
<name>A0A916YQA1_9BACL</name>
<sequence>MLTLWLTAASVAAFVMLVLGVLLWLRSVDRKLVQLIKAAEAMERHAGAAAAQTCELMEAASKTLKTVQRQLDDASGMLKSVQRIGETVDHTTRAISALSGVLSETTERYVAKSGGKYQRHLSEALDWAEVGYTAWQFWQTKRKENRNSSACPDYVKGHASKENQ</sequence>
<accession>A0A916YQA1</accession>
<reference evidence="2" key="2">
    <citation type="submission" date="2020-09" db="EMBL/GenBank/DDBJ databases">
        <authorList>
            <person name="Sun Q."/>
            <person name="Zhou Y."/>
        </authorList>
    </citation>
    <scope>NUCLEOTIDE SEQUENCE</scope>
    <source>
        <strain evidence="2">CGMCC 1.15178</strain>
    </source>
</reference>
<dbReference type="Proteomes" id="UP000612456">
    <property type="component" value="Unassembled WGS sequence"/>
</dbReference>
<dbReference type="RefSeq" id="WP_188989631.1">
    <property type="nucleotide sequence ID" value="NZ_BMHP01000001.1"/>
</dbReference>
<organism evidence="2 3">
    <name type="scientific">Paenibacillus nasutitermitis</name>
    <dbReference type="NCBI Taxonomy" id="1652958"/>
    <lineage>
        <taxon>Bacteria</taxon>
        <taxon>Bacillati</taxon>
        <taxon>Bacillota</taxon>
        <taxon>Bacilli</taxon>
        <taxon>Bacillales</taxon>
        <taxon>Paenibacillaceae</taxon>
        <taxon>Paenibacillus</taxon>
    </lineage>
</organism>
<keyword evidence="1" id="KW-0812">Transmembrane</keyword>
<gene>
    <name evidence="2" type="ORF">GCM10010911_09720</name>
</gene>
<keyword evidence="1" id="KW-1133">Transmembrane helix</keyword>
<feature type="transmembrane region" description="Helical" evidence="1">
    <location>
        <begin position="6"/>
        <end position="25"/>
    </location>
</feature>
<evidence type="ECO:0000313" key="3">
    <source>
        <dbReference type="Proteomes" id="UP000612456"/>
    </source>
</evidence>
<evidence type="ECO:0000256" key="1">
    <source>
        <dbReference type="SAM" id="Phobius"/>
    </source>
</evidence>
<evidence type="ECO:0000313" key="2">
    <source>
        <dbReference type="EMBL" id="GGD54220.1"/>
    </source>
</evidence>
<comment type="caution">
    <text evidence="2">The sequence shown here is derived from an EMBL/GenBank/DDBJ whole genome shotgun (WGS) entry which is preliminary data.</text>
</comment>